<organism evidence="1 2">
    <name type="scientific">Gossypium harknessii</name>
    <dbReference type="NCBI Taxonomy" id="34285"/>
    <lineage>
        <taxon>Eukaryota</taxon>
        <taxon>Viridiplantae</taxon>
        <taxon>Streptophyta</taxon>
        <taxon>Embryophyta</taxon>
        <taxon>Tracheophyta</taxon>
        <taxon>Spermatophyta</taxon>
        <taxon>Magnoliopsida</taxon>
        <taxon>eudicotyledons</taxon>
        <taxon>Gunneridae</taxon>
        <taxon>Pentapetalae</taxon>
        <taxon>rosids</taxon>
        <taxon>malvids</taxon>
        <taxon>Malvales</taxon>
        <taxon>Malvaceae</taxon>
        <taxon>Malvoideae</taxon>
        <taxon>Gossypium</taxon>
    </lineage>
</organism>
<reference evidence="1 2" key="1">
    <citation type="journal article" date="2019" name="Genome Biol. Evol.">
        <title>Insights into the evolution of the New World diploid cottons (Gossypium, subgenus Houzingenia) based on genome sequencing.</title>
        <authorList>
            <person name="Grover C.E."/>
            <person name="Arick M.A. 2nd"/>
            <person name="Thrash A."/>
            <person name="Conover J.L."/>
            <person name="Sanders W.S."/>
            <person name="Peterson D.G."/>
            <person name="Frelichowski J.E."/>
            <person name="Scheffler J.A."/>
            <person name="Scheffler B.E."/>
            <person name="Wendel J.F."/>
        </authorList>
    </citation>
    <scope>NUCLEOTIDE SEQUENCE [LARGE SCALE GENOMIC DNA]</scope>
    <source>
        <strain evidence="1">0</strain>
        <tissue evidence="1">Leaf</tissue>
    </source>
</reference>
<accession>A0A7J9GMB3</accession>
<evidence type="ECO:0000313" key="1">
    <source>
        <dbReference type="EMBL" id="MBA0798498.1"/>
    </source>
</evidence>
<gene>
    <name evidence="1" type="ORF">Gohar_009085</name>
</gene>
<dbReference type="AlphaFoldDB" id="A0A7J9GMB3"/>
<keyword evidence="2" id="KW-1185">Reference proteome</keyword>
<dbReference type="EMBL" id="JABFAD010000005">
    <property type="protein sequence ID" value="MBA0798498.1"/>
    <property type="molecule type" value="Genomic_DNA"/>
</dbReference>
<dbReference type="Proteomes" id="UP000593560">
    <property type="component" value="Unassembled WGS sequence"/>
</dbReference>
<sequence length="50" mass="5635">MPSWSPLLCRQTTTSNLMLPKPETNITTQLFVEMLRSIRDILVSSEKGGI</sequence>
<name>A0A7J9GMB3_9ROSI</name>
<proteinExistence type="predicted"/>
<comment type="caution">
    <text evidence="1">The sequence shown here is derived from an EMBL/GenBank/DDBJ whole genome shotgun (WGS) entry which is preliminary data.</text>
</comment>
<evidence type="ECO:0000313" key="2">
    <source>
        <dbReference type="Proteomes" id="UP000593560"/>
    </source>
</evidence>
<protein>
    <submittedName>
        <fullName evidence="1">Uncharacterized protein</fullName>
    </submittedName>
</protein>